<proteinExistence type="predicted"/>
<dbReference type="Gene3D" id="1.10.3790.10">
    <property type="entry name" value="NinB"/>
    <property type="match status" value="1"/>
</dbReference>
<comment type="caution">
    <text evidence="1">The sequence shown here is derived from an EMBL/GenBank/DDBJ whole genome shotgun (WGS) entry which is preliminary data.</text>
</comment>
<dbReference type="EMBL" id="VNHU01000009">
    <property type="protein sequence ID" value="TYP71517.1"/>
    <property type="molecule type" value="Genomic_DNA"/>
</dbReference>
<organism evidence="1 2">
    <name type="scientific">Aquimarina intermedia</name>
    <dbReference type="NCBI Taxonomy" id="350814"/>
    <lineage>
        <taxon>Bacteria</taxon>
        <taxon>Pseudomonadati</taxon>
        <taxon>Bacteroidota</taxon>
        <taxon>Flavobacteriia</taxon>
        <taxon>Flavobacteriales</taxon>
        <taxon>Flavobacteriaceae</taxon>
        <taxon>Aquimarina</taxon>
    </lineage>
</organism>
<sequence>MPKNPRKIEVETSVLNGKLIKNRDFIIEGIEAFEGKDITLILQRIFKKRSNRQNNYYFGVIVEHWKNLLREEWGEILSPDEVHEFLKVNLSYEDLADEETGEIMLNPITGNPIRKTKSTTKNSTWTQEEYHKACRDLAWNMFEYQIPLPDPEKRVKF</sequence>
<dbReference type="AlphaFoldDB" id="A0A5S5BWV6"/>
<accession>A0A5S5BWV6</accession>
<dbReference type="RefSeq" id="WP_148783410.1">
    <property type="nucleotide sequence ID" value="NZ_VNHU01000009.1"/>
</dbReference>
<evidence type="ECO:0008006" key="3">
    <source>
        <dbReference type="Google" id="ProtNLM"/>
    </source>
</evidence>
<dbReference type="OrthoDB" id="672418at2"/>
<dbReference type="Proteomes" id="UP000324376">
    <property type="component" value="Unassembled WGS sequence"/>
</dbReference>
<protein>
    <recommendedName>
        <fullName evidence="3">NinB protein</fullName>
    </recommendedName>
</protein>
<reference evidence="1 2" key="1">
    <citation type="submission" date="2019-07" db="EMBL/GenBank/DDBJ databases">
        <title>Genomic Encyclopedia of Archaeal and Bacterial Type Strains, Phase II (KMG-II): from individual species to whole genera.</title>
        <authorList>
            <person name="Goeker M."/>
        </authorList>
    </citation>
    <scope>NUCLEOTIDE SEQUENCE [LARGE SCALE GENOMIC DNA]</scope>
    <source>
        <strain evidence="1 2">DSM 17527</strain>
    </source>
</reference>
<name>A0A5S5BWV6_9FLAO</name>
<keyword evidence="2" id="KW-1185">Reference proteome</keyword>
<gene>
    <name evidence="1" type="ORF">BD809_10999</name>
</gene>
<evidence type="ECO:0000313" key="1">
    <source>
        <dbReference type="EMBL" id="TYP71517.1"/>
    </source>
</evidence>
<dbReference type="InterPro" id="IPR036619">
    <property type="entry name" value="NinB_sf"/>
</dbReference>
<evidence type="ECO:0000313" key="2">
    <source>
        <dbReference type="Proteomes" id="UP000324376"/>
    </source>
</evidence>